<reference evidence="1" key="1">
    <citation type="submission" date="2016-10" db="EMBL/GenBank/DDBJ databases">
        <authorList>
            <person name="Benchimol M."/>
            <person name="Almeida L.G."/>
            <person name="Vasconcelos A.T."/>
            <person name="Perreira-Neves A."/>
            <person name="Rosa I.A."/>
            <person name="Tasca T."/>
            <person name="Bogo M.R."/>
            <person name="de Souza W."/>
        </authorList>
    </citation>
    <scope>NUCLEOTIDE SEQUENCE [LARGE SCALE GENOMIC DNA]</scope>
    <source>
        <strain evidence="1">K</strain>
    </source>
</reference>
<proteinExistence type="predicted"/>
<protein>
    <submittedName>
        <fullName evidence="1">Uncharacterized protein</fullName>
    </submittedName>
</protein>
<comment type="caution">
    <text evidence="1">The sequence shown here is derived from an EMBL/GenBank/DDBJ whole genome shotgun (WGS) entry which is preliminary data.</text>
</comment>
<dbReference type="GeneID" id="94837038"/>
<keyword evidence="2" id="KW-1185">Reference proteome</keyword>
<gene>
    <name evidence="1" type="ORF">TRFO_22049</name>
</gene>
<name>A0A1J4KCQ2_9EUKA</name>
<evidence type="ECO:0000313" key="2">
    <source>
        <dbReference type="Proteomes" id="UP000179807"/>
    </source>
</evidence>
<organism evidence="1 2">
    <name type="scientific">Tritrichomonas foetus</name>
    <dbReference type="NCBI Taxonomy" id="1144522"/>
    <lineage>
        <taxon>Eukaryota</taxon>
        <taxon>Metamonada</taxon>
        <taxon>Parabasalia</taxon>
        <taxon>Tritrichomonadida</taxon>
        <taxon>Tritrichomonadidae</taxon>
        <taxon>Tritrichomonas</taxon>
    </lineage>
</organism>
<dbReference type="RefSeq" id="XP_068362343.1">
    <property type="nucleotide sequence ID" value="XM_068502334.1"/>
</dbReference>
<dbReference type="EMBL" id="MLAK01000646">
    <property type="protein sequence ID" value="OHT09207.1"/>
    <property type="molecule type" value="Genomic_DNA"/>
</dbReference>
<dbReference type="Proteomes" id="UP000179807">
    <property type="component" value="Unassembled WGS sequence"/>
</dbReference>
<accession>A0A1J4KCQ2</accession>
<sequence length="252" mass="29371">MSTPLYKIHPPLNNFQIMKDHSLQPNIKHQEIKGTQLNTYAFFNWDQILNRCNNFRENDFMGQSNVSHKNNTNVSNQLPISKQQVTILIRPFNQTKQHENITEKNRFEKSICVEDSDEKTILKKKKGIRQKKYGSGDEAKNIKTRLNGFESTKSEAYSALTSHFGKSLRLFELIGIVNSLHKYYEIKPFLLSQEEVINYVPVTLPKVTRDERRSFPLMVKYIEDNKDKIIPILPFINLCDKKGDIIVPEDIV</sequence>
<dbReference type="AlphaFoldDB" id="A0A1J4KCQ2"/>
<evidence type="ECO:0000313" key="1">
    <source>
        <dbReference type="EMBL" id="OHT09207.1"/>
    </source>
</evidence>
<dbReference type="VEuPathDB" id="TrichDB:TRFO_22049"/>